<protein>
    <submittedName>
        <fullName evidence="1">Uncharacterized protein</fullName>
    </submittedName>
</protein>
<organism evidence="1 2">
    <name type="scientific">Puccinia graminis f. sp. tritici (strain CRL 75-36-700-3 / race SCCL)</name>
    <name type="common">Black stem rust fungus</name>
    <dbReference type="NCBI Taxonomy" id="418459"/>
    <lineage>
        <taxon>Eukaryota</taxon>
        <taxon>Fungi</taxon>
        <taxon>Dikarya</taxon>
        <taxon>Basidiomycota</taxon>
        <taxon>Pucciniomycotina</taxon>
        <taxon>Pucciniomycetes</taxon>
        <taxon>Pucciniales</taxon>
        <taxon>Pucciniaceae</taxon>
        <taxon>Puccinia</taxon>
    </lineage>
</organism>
<keyword evidence="2" id="KW-1185">Reference proteome</keyword>
<sequence>MENSLKKLRNWDNCTEILERFVDEIEQAEASQVELAGQLGFMYTGAGTDFEKEKMKLLVWSKKQELYTKAVEIMSVRQPISESRNRARNVGTTLKEKIYESINGQKGAVLRLINQFNKVNKAYLEKYDQEALNDPKYQALSWDLFASKKLEDIFWNEAHFYHSQAPWAVSLDVRKGIRPFLMVD</sequence>
<dbReference type="PANTHER" id="PTHR33096:SF1">
    <property type="entry name" value="CXC1-LIKE CYSTEINE CLUSTER ASSOCIATED WITH KDZ TRANSPOSASES DOMAIN-CONTAINING PROTEIN"/>
    <property type="match status" value="1"/>
</dbReference>
<name>H6QVJ1_PUCGT</name>
<dbReference type="EMBL" id="DS178443">
    <property type="protein sequence ID" value="EHS63119.1"/>
    <property type="molecule type" value="Genomic_DNA"/>
</dbReference>
<proteinExistence type="predicted"/>
<dbReference type="AlphaFoldDB" id="H6QVJ1"/>
<dbReference type="VEuPathDB" id="FungiDB:PGTG_22778"/>
<dbReference type="RefSeq" id="XP_003888474.1">
    <property type="nucleotide sequence ID" value="XM_003888425.1"/>
</dbReference>
<dbReference type="Proteomes" id="UP000008783">
    <property type="component" value="Unassembled WGS sequence"/>
</dbReference>
<evidence type="ECO:0000313" key="2">
    <source>
        <dbReference type="Proteomes" id="UP000008783"/>
    </source>
</evidence>
<dbReference type="GeneID" id="13541002"/>
<dbReference type="OrthoDB" id="3364670at2759"/>
<dbReference type="PANTHER" id="PTHR33096">
    <property type="entry name" value="CXC2 DOMAIN-CONTAINING PROTEIN"/>
    <property type="match status" value="1"/>
</dbReference>
<dbReference type="KEGG" id="pgr:PGTG_22778"/>
<evidence type="ECO:0000313" key="1">
    <source>
        <dbReference type="EMBL" id="EHS63119.1"/>
    </source>
</evidence>
<gene>
    <name evidence="1" type="ORF">PGTG_22778</name>
</gene>
<dbReference type="HOGENOM" id="CLU_1468909_0_0_1"/>
<accession>H6QVJ1</accession>
<reference evidence="2" key="1">
    <citation type="journal article" date="2011" name="Proc. Natl. Acad. Sci. U.S.A.">
        <title>Obligate biotrophy features unraveled by the genomic analysis of rust fungi.</title>
        <authorList>
            <person name="Duplessis S."/>
            <person name="Cuomo C.A."/>
            <person name="Lin Y.-C."/>
            <person name="Aerts A."/>
            <person name="Tisserant E."/>
            <person name="Veneault-Fourrey C."/>
            <person name="Joly D.L."/>
            <person name="Hacquard S."/>
            <person name="Amselem J."/>
            <person name="Cantarel B.L."/>
            <person name="Chiu R."/>
            <person name="Coutinho P.M."/>
            <person name="Feau N."/>
            <person name="Field M."/>
            <person name="Frey P."/>
            <person name="Gelhaye E."/>
            <person name="Goldberg J."/>
            <person name="Grabherr M.G."/>
            <person name="Kodira C.D."/>
            <person name="Kohler A."/>
            <person name="Kuees U."/>
            <person name="Lindquist E.A."/>
            <person name="Lucas S.M."/>
            <person name="Mago R."/>
            <person name="Mauceli E."/>
            <person name="Morin E."/>
            <person name="Murat C."/>
            <person name="Pangilinan J.L."/>
            <person name="Park R."/>
            <person name="Pearson M."/>
            <person name="Quesneville H."/>
            <person name="Rouhier N."/>
            <person name="Sakthikumar S."/>
            <person name="Salamov A.A."/>
            <person name="Schmutz J."/>
            <person name="Selles B."/>
            <person name="Shapiro H."/>
            <person name="Tanguay P."/>
            <person name="Tuskan G.A."/>
            <person name="Henrissat B."/>
            <person name="Van de Peer Y."/>
            <person name="Rouze P."/>
            <person name="Ellis J.G."/>
            <person name="Dodds P.N."/>
            <person name="Schein J.E."/>
            <person name="Zhong S."/>
            <person name="Hamelin R.C."/>
            <person name="Grigoriev I.V."/>
            <person name="Szabo L.J."/>
            <person name="Martin F."/>
        </authorList>
    </citation>
    <scope>NUCLEOTIDE SEQUENCE [LARGE SCALE GENOMIC DNA]</scope>
    <source>
        <strain evidence="2">CRL 75-36-700-3 / race SCCL</strain>
    </source>
</reference>
<dbReference type="InParanoid" id="H6QVJ1"/>